<dbReference type="EMBL" id="JAGKQH010000015">
    <property type="protein sequence ID" value="KAG6579286.1"/>
    <property type="molecule type" value="Genomic_DNA"/>
</dbReference>
<name>A0AAV6MDT4_9ROSI</name>
<accession>A0AAV6MDT4</accession>
<proteinExistence type="predicted"/>
<keyword evidence="3" id="KW-1185">Reference proteome</keyword>
<sequence length="98" mass="11217">MNENKVNGVGSVQFRREDKDRVYEVQAMDSTDRDRGERLVSEEKGISERTFISLVALPSSIRFQGRREDIGQPELERKQEHQGPVQESASVKEENPTV</sequence>
<protein>
    <submittedName>
        <fullName evidence="2">Uncharacterized protein</fullName>
    </submittedName>
</protein>
<organism evidence="2 3">
    <name type="scientific">Cucurbita argyrosperma subsp. sororia</name>
    <dbReference type="NCBI Taxonomy" id="37648"/>
    <lineage>
        <taxon>Eukaryota</taxon>
        <taxon>Viridiplantae</taxon>
        <taxon>Streptophyta</taxon>
        <taxon>Embryophyta</taxon>
        <taxon>Tracheophyta</taxon>
        <taxon>Spermatophyta</taxon>
        <taxon>Magnoliopsida</taxon>
        <taxon>eudicotyledons</taxon>
        <taxon>Gunneridae</taxon>
        <taxon>Pentapetalae</taxon>
        <taxon>rosids</taxon>
        <taxon>fabids</taxon>
        <taxon>Cucurbitales</taxon>
        <taxon>Cucurbitaceae</taxon>
        <taxon>Cucurbiteae</taxon>
        <taxon>Cucurbita</taxon>
    </lineage>
</organism>
<comment type="caution">
    <text evidence="2">The sequence shown here is derived from an EMBL/GenBank/DDBJ whole genome shotgun (WGS) entry which is preliminary data.</text>
</comment>
<dbReference type="Proteomes" id="UP000685013">
    <property type="component" value="Chromosome 15"/>
</dbReference>
<evidence type="ECO:0000313" key="3">
    <source>
        <dbReference type="Proteomes" id="UP000685013"/>
    </source>
</evidence>
<dbReference type="AlphaFoldDB" id="A0AAV6MDT4"/>
<feature type="non-terminal residue" evidence="2">
    <location>
        <position position="1"/>
    </location>
</feature>
<reference evidence="2 3" key="1">
    <citation type="journal article" date="2021" name="Hortic Res">
        <title>The domestication of Cucurbita argyrosperma as revealed by the genome of its wild relative.</title>
        <authorList>
            <person name="Barrera-Redondo J."/>
            <person name="Sanchez-de la Vega G."/>
            <person name="Aguirre-Liguori J.A."/>
            <person name="Castellanos-Morales G."/>
            <person name="Gutierrez-Guerrero Y.T."/>
            <person name="Aguirre-Dugua X."/>
            <person name="Aguirre-Planter E."/>
            <person name="Tenaillon M.I."/>
            <person name="Lira-Saade R."/>
            <person name="Eguiarte L.E."/>
        </authorList>
    </citation>
    <scope>NUCLEOTIDE SEQUENCE [LARGE SCALE GENOMIC DNA]</scope>
    <source>
        <strain evidence="2">JBR-2021</strain>
    </source>
</reference>
<evidence type="ECO:0000256" key="1">
    <source>
        <dbReference type="SAM" id="MobiDB-lite"/>
    </source>
</evidence>
<feature type="compositionally biased region" description="Basic and acidic residues" evidence="1">
    <location>
        <begin position="65"/>
        <end position="81"/>
    </location>
</feature>
<feature type="region of interest" description="Disordered" evidence="1">
    <location>
        <begin position="65"/>
        <end position="98"/>
    </location>
</feature>
<evidence type="ECO:0000313" key="2">
    <source>
        <dbReference type="EMBL" id="KAG6579286.1"/>
    </source>
</evidence>
<gene>
    <name evidence="2" type="ORF">SDJN03_23734</name>
</gene>